<accession>A0ABR0S8W8</accession>
<evidence type="ECO:0000256" key="1">
    <source>
        <dbReference type="SAM" id="Coils"/>
    </source>
</evidence>
<evidence type="ECO:0000313" key="3">
    <source>
        <dbReference type="EMBL" id="KAK5988215.1"/>
    </source>
</evidence>
<feature type="compositionally biased region" description="Basic and acidic residues" evidence="2">
    <location>
        <begin position="1"/>
        <end position="11"/>
    </location>
</feature>
<evidence type="ECO:0000256" key="2">
    <source>
        <dbReference type="SAM" id="MobiDB-lite"/>
    </source>
</evidence>
<dbReference type="Proteomes" id="UP001338125">
    <property type="component" value="Unassembled WGS sequence"/>
</dbReference>
<sequence length="248" mass="26782">MPFFGSRREPSPEPVYEPEPMPIQNAQEHQVPQKKHSIFSRHRDTSPTNTHRTASTRSSNAPLAGVEPGYNTNANNGNYNNHNNNGYNNSGYNGNGGGFNGSGPGSNAGSGGGGGGGVFRRSTDASNSGSGGGGGLKNLFRRGDDNNGNNLGSLDPSILQVREHVFSAEQAEIDADRALGEARMRVREAKDHLWRIEEEAKEEARRAKLKQEQAREVSKRGKGLGREYIVMGCNFDVGHVYDGGTKRE</sequence>
<reference evidence="3 4" key="1">
    <citation type="submission" date="2024-01" db="EMBL/GenBank/DDBJ databases">
        <title>Complete genome of Cladobotryum mycophilum ATHUM6906.</title>
        <authorList>
            <person name="Christinaki A.C."/>
            <person name="Myridakis A.I."/>
            <person name="Kouvelis V.N."/>
        </authorList>
    </citation>
    <scope>NUCLEOTIDE SEQUENCE [LARGE SCALE GENOMIC DNA]</scope>
    <source>
        <strain evidence="3 4">ATHUM6906</strain>
    </source>
</reference>
<feature type="compositionally biased region" description="Polar residues" evidence="2">
    <location>
        <begin position="46"/>
        <end position="61"/>
    </location>
</feature>
<keyword evidence="4" id="KW-1185">Reference proteome</keyword>
<feature type="compositionally biased region" description="Low complexity" evidence="2">
    <location>
        <begin position="69"/>
        <end position="86"/>
    </location>
</feature>
<keyword evidence="1" id="KW-0175">Coiled coil</keyword>
<name>A0ABR0S8W8_9HYPO</name>
<feature type="region of interest" description="Disordered" evidence="2">
    <location>
        <begin position="1"/>
        <end position="86"/>
    </location>
</feature>
<feature type="compositionally biased region" description="Pro residues" evidence="2">
    <location>
        <begin position="12"/>
        <end position="21"/>
    </location>
</feature>
<evidence type="ECO:0000313" key="4">
    <source>
        <dbReference type="Proteomes" id="UP001338125"/>
    </source>
</evidence>
<feature type="compositionally biased region" description="Gly residues" evidence="2">
    <location>
        <begin position="103"/>
        <end position="118"/>
    </location>
</feature>
<feature type="coiled-coil region" evidence="1">
    <location>
        <begin position="186"/>
        <end position="217"/>
    </location>
</feature>
<comment type="caution">
    <text evidence="3">The sequence shown here is derived from an EMBL/GenBank/DDBJ whole genome shotgun (WGS) entry which is preliminary data.</text>
</comment>
<protein>
    <submittedName>
        <fullName evidence="3">Uncharacterized protein</fullName>
    </submittedName>
</protein>
<feature type="region of interest" description="Disordered" evidence="2">
    <location>
        <begin position="103"/>
        <end position="151"/>
    </location>
</feature>
<dbReference type="EMBL" id="JAVFKD010000016">
    <property type="protein sequence ID" value="KAK5988215.1"/>
    <property type="molecule type" value="Genomic_DNA"/>
</dbReference>
<gene>
    <name evidence="3" type="ORF">PT974_12355</name>
</gene>
<proteinExistence type="predicted"/>
<organism evidence="3 4">
    <name type="scientific">Cladobotryum mycophilum</name>
    <dbReference type="NCBI Taxonomy" id="491253"/>
    <lineage>
        <taxon>Eukaryota</taxon>
        <taxon>Fungi</taxon>
        <taxon>Dikarya</taxon>
        <taxon>Ascomycota</taxon>
        <taxon>Pezizomycotina</taxon>
        <taxon>Sordariomycetes</taxon>
        <taxon>Hypocreomycetidae</taxon>
        <taxon>Hypocreales</taxon>
        <taxon>Hypocreaceae</taxon>
        <taxon>Cladobotryum</taxon>
    </lineage>
</organism>